<feature type="compositionally biased region" description="Basic and acidic residues" evidence="1">
    <location>
        <begin position="430"/>
        <end position="440"/>
    </location>
</feature>
<organism evidence="3 4">
    <name type="scientific">Thelonectria olida</name>
    <dbReference type="NCBI Taxonomy" id="1576542"/>
    <lineage>
        <taxon>Eukaryota</taxon>
        <taxon>Fungi</taxon>
        <taxon>Dikarya</taxon>
        <taxon>Ascomycota</taxon>
        <taxon>Pezizomycotina</taxon>
        <taxon>Sordariomycetes</taxon>
        <taxon>Hypocreomycetidae</taxon>
        <taxon>Hypocreales</taxon>
        <taxon>Nectriaceae</taxon>
        <taxon>Thelonectria</taxon>
    </lineage>
</organism>
<feature type="transmembrane region" description="Helical" evidence="2">
    <location>
        <begin position="1014"/>
        <end position="1032"/>
    </location>
</feature>
<comment type="caution">
    <text evidence="3">The sequence shown here is derived from an EMBL/GenBank/DDBJ whole genome shotgun (WGS) entry which is preliminary data.</text>
</comment>
<protein>
    <submittedName>
        <fullName evidence="3">Uncharacterized protein</fullName>
    </submittedName>
</protein>
<feature type="compositionally biased region" description="Polar residues" evidence="1">
    <location>
        <begin position="828"/>
        <end position="838"/>
    </location>
</feature>
<evidence type="ECO:0000256" key="2">
    <source>
        <dbReference type="SAM" id="Phobius"/>
    </source>
</evidence>
<feature type="region of interest" description="Disordered" evidence="1">
    <location>
        <begin position="406"/>
        <end position="539"/>
    </location>
</feature>
<name>A0A9P9AW30_9HYPO</name>
<feature type="compositionally biased region" description="Basic and acidic residues" evidence="1">
    <location>
        <begin position="627"/>
        <end position="636"/>
    </location>
</feature>
<reference evidence="3 4" key="1">
    <citation type="journal article" date="2021" name="Nat. Commun.">
        <title>Genetic determinants of endophytism in the Arabidopsis root mycobiome.</title>
        <authorList>
            <person name="Mesny F."/>
            <person name="Miyauchi S."/>
            <person name="Thiergart T."/>
            <person name="Pickel B."/>
            <person name="Atanasova L."/>
            <person name="Karlsson M."/>
            <person name="Huettel B."/>
            <person name="Barry K.W."/>
            <person name="Haridas S."/>
            <person name="Chen C."/>
            <person name="Bauer D."/>
            <person name="Andreopoulos W."/>
            <person name="Pangilinan J."/>
            <person name="LaButti K."/>
            <person name="Riley R."/>
            <person name="Lipzen A."/>
            <person name="Clum A."/>
            <person name="Drula E."/>
            <person name="Henrissat B."/>
            <person name="Kohler A."/>
            <person name="Grigoriev I.V."/>
            <person name="Martin F.M."/>
            <person name="Hacquard S."/>
        </authorList>
    </citation>
    <scope>NUCLEOTIDE SEQUENCE [LARGE SCALE GENOMIC DNA]</scope>
    <source>
        <strain evidence="3 4">MPI-CAGE-CH-0241</strain>
    </source>
</reference>
<feature type="region of interest" description="Disordered" evidence="1">
    <location>
        <begin position="606"/>
        <end position="657"/>
    </location>
</feature>
<feature type="region of interest" description="Disordered" evidence="1">
    <location>
        <begin position="74"/>
        <end position="95"/>
    </location>
</feature>
<gene>
    <name evidence="3" type="ORF">B0T10DRAFT_545018</name>
</gene>
<proteinExistence type="predicted"/>
<keyword evidence="4" id="KW-1185">Reference proteome</keyword>
<dbReference type="OrthoDB" id="3439820at2759"/>
<feature type="compositionally biased region" description="Low complexity" evidence="1">
    <location>
        <begin position="873"/>
        <end position="885"/>
    </location>
</feature>
<feature type="compositionally biased region" description="Low complexity" evidence="1">
    <location>
        <begin position="495"/>
        <end position="510"/>
    </location>
</feature>
<keyword evidence="2" id="KW-0812">Transmembrane</keyword>
<feature type="region of interest" description="Disordered" evidence="1">
    <location>
        <begin position="759"/>
        <end position="792"/>
    </location>
</feature>
<feature type="region of interest" description="Disordered" evidence="1">
    <location>
        <begin position="873"/>
        <end position="896"/>
    </location>
</feature>
<feature type="compositionally biased region" description="Basic and acidic residues" evidence="1">
    <location>
        <begin position="190"/>
        <end position="205"/>
    </location>
</feature>
<feature type="region of interest" description="Disordered" evidence="1">
    <location>
        <begin position="297"/>
        <end position="326"/>
    </location>
</feature>
<feature type="region of interest" description="Disordered" evidence="1">
    <location>
        <begin position="820"/>
        <end position="840"/>
    </location>
</feature>
<feature type="region of interest" description="Disordered" evidence="1">
    <location>
        <begin position="1"/>
        <end position="29"/>
    </location>
</feature>
<feature type="region of interest" description="Disordered" evidence="1">
    <location>
        <begin position="162"/>
        <end position="236"/>
    </location>
</feature>
<accession>A0A9P9AW30</accession>
<sequence length="1059" mass="117277">MPVPDSVTQLSQGDSPDDALPRSKTRSRIVSVPGEVQQTSSLGGWVKAILPSHRPERGGTIRQQGFWTNHKLDTSIGTQQTGSDVQRGHRRENTDTVDSGHIAEWNIPQEVDKIELKSSTTRSRPRAVSAGTSSLHSDVDRKWSWVPRDDAEYWTMYKTLGKRRDPEKAVEATSRPPLSPVTKTLLSLQGKREARKERRSLKESGDYLGVQGFNPSTGVPDVMTPSDSDHSATGQEVEEKLDALKQLSKDASSPSSKKRIDKEIRKVLLEKEGDKFARREEAKAALQRAHSNIRWRKHSKQWSSAQVPDLSPIAQSQTSNTPPLRRESRLVSAGHREGELIDLSLPESEQKEMQTLGPVALHMEPYQAASGSSGTVVQTPIKQSRAGPSPSAVELFENGISFDNLNQSHGNTGLESPTLHPEITAIGLDGPKRSKRESFFRRQLKPPGLPALKIIPPSNPATPSNNKPSHHNSSFLARRNPSRERLTETSTNPKLGLTPSSSSLQSLSTLFKATPPTQAPRLASKKQRSRVLPFSTSTQPRQIEHDLRIHRGRSAIPQSYQALQRVFGPLAQSFQQESQSTPTPKSSLNKLGQDPYLNIHRGAKISQRHHRTKNNCPKPGVLGLDGATDRTPERTPKWIKTSSPDQKSLEKKAESELPLTEQEIQDEIRRVRKTLALIDQPTLTTVPNRAHSESTQSWAQDAINDITSKCKEIVEESAFTPIITTTGFGQATSRFNQSLERSLSTAHYRRQLNRVIYNVQDPDPTVDSLGSSPRNPLTNHSQDLERPKNHHRSQFSRLIYNAQGESSPIDSPVSSLVNPLLSTPPSSEPQVETPSTGFMSVRDLSPTKQIAEPLATKGLGDRNPGSAICLTQRSTSRTSTSTIIQEESEKSSEDETMANPLEKRVMDAIGRRGGSQGTHNELHRESGTFLKTKMETGLEARIPGSYPAHLGDGDGTAGHSNARHREPGGLWKAVKEVFSTIKFCVVWMIKAYWHVIRPVFDSRQEVKWLDLMRLAMAMPVFAVMLMGMVWGMKLVAVAVTCVRNGSEAAWDELIMQLQA</sequence>
<feature type="compositionally biased region" description="Low complexity" evidence="1">
    <location>
        <begin position="463"/>
        <end position="474"/>
    </location>
</feature>
<feature type="compositionally biased region" description="Polar residues" evidence="1">
    <location>
        <begin position="313"/>
        <end position="322"/>
    </location>
</feature>
<dbReference type="Proteomes" id="UP000777438">
    <property type="component" value="Unassembled WGS sequence"/>
</dbReference>
<feature type="compositionally biased region" description="Polar residues" evidence="1">
    <location>
        <begin position="1"/>
        <end position="14"/>
    </location>
</feature>
<evidence type="ECO:0000256" key="1">
    <source>
        <dbReference type="SAM" id="MobiDB-lite"/>
    </source>
</evidence>
<evidence type="ECO:0000313" key="3">
    <source>
        <dbReference type="EMBL" id="KAH6895315.1"/>
    </source>
</evidence>
<feature type="compositionally biased region" description="Polar residues" evidence="1">
    <location>
        <begin position="75"/>
        <end position="84"/>
    </location>
</feature>
<feature type="compositionally biased region" description="Polar residues" evidence="1">
    <location>
        <begin position="768"/>
        <end position="781"/>
    </location>
</feature>
<feature type="compositionally biased region" description="Polar residues" evidence="1">
    <location>
        <begin position="406"/>
        <end position="415"/>
    </location>
</feature>
<dbReference type="EMBL" id="JAGPYM010000004">
    <property type="protein sequence ID" value="KAH6895315.1"/>
    <property type="molecule type" value="Genomic_DNA"/>
</dbReference>
<keyword evidence="2" id="KW-1133">Transmembrane helix</keyword>
<evidence type="ECO:0000313" key="4">
    <source>
        <dbReference type="Proteomes" id="UP000777438"/>
    </source>
</evidence>
<keyword evidence="2" id="KW-0472">Membrane</keyword>
<dbReference type="AlphaFoldDB" id="A0A9P9AW30"/>